<evidence type="ECO:0000256" key="13">
    <source>
        <dbReference type="ARBA" id="ARBA00046720"/>
    </source>
</evidence>
<dbReference type="CDD" id="cd11559">
    <property type="entry name" value="W2_eIF4G1_like"/>
    <property type="match status" value="1"/>
</dbReference>
<keyword evidence="6" id="KW-0597">Phosphoprotein</keyword>
<dbReference type="EMBL" id="MW962710">
    <property type="protein sequence ID" value="QVD39476.1"/>
    <property type="molecule type" value="mRNA"/>
</dbReference>
<dbReference type="GO" id="GO:0003743">
    <property type="term" value="F:translation initiation factor activity"/>
    <property type="evidence" value="ECO:0007669"/>
    <property type="project" value="UniProtKB-KW"/>
</dbReference>
<dbReference type="Pfam" id="PF02020">
    <property type="entry name" value="W2"/>
    <property type="match status" value="1"/>
</dbReference>
<feature type="compositionally biased region" description="Basic and acidic residues" evidence="14">
    <location>
        <begin position="380"/>
        <end position="394"/>
    </location>
</feature>
<evidence type="ECO:0000256" key="8">
    <source>
        <dbReference type="ARBA" id="ARBA00022845"/>
    </source>
</evidence>
<dbReference type="InterPro" id="IPR003891">
    <property type="entry name" value="Initiation_fac_eIF4g_MI"/>
</dbReference>
<feature type="domain" description="MI" evidence="16">
    <location>
        <begin position="395"/>
        <end position="518"/>
    </location>
</feature>
<evidence type="ECO:0000256" key="7">
    <source>
        <dbReference type="ARBA" id="ARBA00022843"/>
    </source>
</evidence>
<keyword evidence="9" id="KW-0648">Protein biosynthesis</keyword>
<name>A0A8E5NJ93_SCHGR</name>
<keyword evidence="8" id="KW-0810">Translation regulation</keyword>
<dbReference type="FunFam" id="1.25.40.180:FF:000007">
    <property type="entry name" value="Eukaryotic translation initiation factor 4 gamma 2"/>
    <property type="match status" value="1"/>
</dbReference>
<evidence type="ECO:0000256" key="5">
    <source>
        <dbReference type="ARBA" id="ARBA00022540"/>
    </source>
</evidence>
<dbReference type="GO" id="GO:0016281">
    <property type="term" value="C:eukaryotic translation initiation factor 4F complex"/>
    <property type="evidence" value="ECO:0007669"/>
    <property type="project" value="TreeGrafter"/>
</dbReference>
<evidence type="ECO:0000256" key="12">
    <source>
        <dbReference type="ARBA" id="ARBA00040449"/>
    </source>
</evidence>
<comment type="subunit">
    <text evidence="13">Interacts with the serine/threonine protein kinases MKNK1 and MKNK2. Binds EIF4A and EIF3. Interacts with MIF4GD. Interacts with DAZAP2.</text>
</comment>
<comment type="similarity">
    <text evidence="1">Belongs to the eukaryotic initiation factor 4G family.</text>
</comment>
<accession>A0A8E5NJ93</accession>
<keyword evidence="4" id="KW-1017">Isopeptide bond</keyword>
<dbReference type="SMART" id="SM00515">
    <property type="entry name" value="eIF5C"/>
    <property type="match status" value="1"/>
</dbReference>
<evidence type="ECO:0000259" key="15">
    <source>
        <dbReference type="PROSITE" id="PS51363"/>
    </source>
</evidence>
<dbReference type="InterPro" id="IPR003890">
    <property type="entry name" value="MIF4G-like_typ-3"/>
</dbReference>
<keyword evidence="5 17" id="KW-0396">Initiation factor</keyword>
<sequence length="758" mass="85944">MYALLCKKLSEEAPNLEPPPGPCTFRRLLLSKCRAEFENRSRATEEFEGHNGPLGAEEEERRQFAKRKMLGNIKFIGELGKLEILAESILHQCIQSLLHEKSRGGSSKDLAEDLECLCQIMKTCGRILDTEKAQMLMNQYFERMALHADNKDLPMRIRFMLQDVIELRQNNWIPRKAASVEGPMPIHQIRDDDIRGGRPGYGSHIGVPGSRSSSDMFSRPAMSSFPLRGPPPLGGIGMSHDKFPYSSGNGFTSGLGRPQRQQQQSFYSGGGNNRQEFGQNHGKQSRNMNNSHQQNFSNGVKDVPPRFKRPTIIPQGPENLDDVSLRPPSSSIVYKQAMAKPALGLNAARQTSLRPDSSPVLKSTPPLLKENILIKPSPQEGKKSNKKDKGPNKEEVLKKVESIMNDYQSSTKLEDAISTYKEQKVPERFSRYVILKIMTHTLDKNDSDRELASNLIMAMKKESLITSNNFMDAFRDLVVIMAEKEQEIPRIYSYVAGFAASAVSEGLLTLAEISEVTENGAHYPLFLLILQQLLKTQDKSKLTQLFNESKVNLLNMLPEVDRTKERLADILEGRGLSFLFPLLRIQSELWKQLQTDPNPGQFYKWIKENLDPSHHTDPGFINALMTVLLKYITQESTLSEGCDPNTPPDKTLIEKEKTLLEKYKAVLQAFLHEHVDLQVTAVYSLQVFCYSQQFPKGMLLRWFVNLYNLEVVEEEAFLKWKEDITDAYPGKGQALFQVNTWLMWLAEAESEEEDEGDN</sequence>
<dbReference type="PROSITE" id="PS51363">
    <property type="entry name" value="W2"/>
    <property type="match status" value="1"/>
</dbReference>
<evidence type="ECO:0000256" key="14">
    <source>
        <dbReference type="SAM" id="MobiDB-lite"/>
    </source>
</evidence>
<evidence type="ECO:0000256" key="9">
    <source>
        <dbReference type="ARBA" id="ARBA00022917"/>
    </source>
</evidence>
<evidence type="ECO:0000259" key="16">
    <source>
        <dbReference type="PROSITE" id="PS51366"/>
    </source>
</evidence>
<dbReference type="InterPro" id="IPR003307">
    <property type="entry name" value="W2_domain"/>
</dbReference>
<evidence type="ECO:0000256" key="6">
    <source>
        <dbReference type="ARBA" id="ARBA00022553"/>
    </source>
</evidence>
<dbReference type="PANTHER" id="PTHR23253">
    <property type="entry name" value="EUKARYOTIC TRANSLATION INITIATION FACTOR 4 GAMMA"/>
    <property type="match status" value="1"/>
</dbReference>
<evidence type="ECO:0000313" key="17">
    <source>
        <dbReference type="EMBL" id="QVD39476.1"/>
    </source>
</evidence>
<dbReference type="AlphaFoldDB" id="A0A8E5NJ93"/>
<dbReference type="CTD" id="9"/>
<keyword evidence="10" id="KW-0007">Acetylation</keyword>
<protein>
    <recommendedName>
        <fullName evidence="12">Eukaryotic translation initiation factor 4 gamma 2</fullName>
    </recommendedName>
</protein>
<dbReference type="GO" id="GO:0006417">
    <property type="term" value="P:regulation of translation"/>
    <property type="evidence" value="ECO:0007669"/>
    <property type="project" value="UniProtKB-KW"/>
</dbReference>
<keyword evidence="7" id="KW-0832">Ubl conjugation</keyword>
<dbReference type="PROSITE" id="PS51366">
    <property type="entry name" value="MI"/>
    <property type="match status" value="1"/>
</dbReference>
<dbReference type="KEGG" id="sgre:126354638"/>
<evidence type="ECO:0000256" key="11">
    <source>
        <dbReference type="ARBA" id="ARBA00037759"/>
    </source>
</evidence>
<dbReference type="GeneID" id="126354638"/>
<keyword evidence="2" id="KW-0488">Methylation</keyword>
<organism evidence="17">
    <name type="scientific">Schistocerca gregaria</name>
    <name type="common">Desert locust</name>
    <name type="synonym">Gryllus gregarius</name>
    <dbReference type="NCBI Taxonomy" id="7010"/>
    <lineage>
        <taxon>Eukaryota</taxon>
        <taxon>Metazoa</taxon>
        <taxon>Ecdysozoa</taxon>
        <taxon>Arthropoda</taxon>
        <taxon>Hexapoda</taxon>
        <taxon>Insecta</taxon>
        <taxon>Pterygota</taxon>
        <taxon>Neoptera</taxon>
        <taxon>Polyneoptera</taxon>
        <taxon>Orthoptera</taxon>
        <taxon>Caelifera</taxon>
        <taxon>Acrididea</taxon>
        <taxon>Acridomorpha</taxon>
        <taxon>Acridoidea</taxon>
        <taxon>Acrididae</taxon>
        <taxon>Cyrtacanthacridinae</taxon>
        <taxon>Schistocerca</taxon>
    </lineage>
</organism>
<reference evidence="17" key="1">
    <citation type="journal article" date="2021" name="J. Neurophysiol.">
        <title>Gene transcription changes in a locust model of noise-induced deafness.</title>
        <authorList>
            <person name="French A.S."/>
            <person name="Warren B."/>
        </authorList>
    </citation>
    <scope>NUCLEOTIDE SEQUENCE</scope>
</reference>
<dbReference type="Gene3D" id="1.25.40.180">
    <property type="match status" value="3"/>
</dbReference>
<dbReference type="SMART" id="SM00543">
    <property type="entry name" value="MIF4G"/>
    <property type="match status" value="1"/>
</dbReference>
<dbReference type="GO" id="GO:0003729">
    <property type="term" value="F:mRNA binding"/>
    <property type="evidence" value="ECO:0007669"/>
    <property type="project" value="TreeGrafter"/>
</dbReference>
<dbReference type="RefSeq" id="XP_049860364.1">
    <property type="nucleotide sequence ID" value="XM_050004407.1"/>
</dbReference>
<feature type="compositionally biased region" description="Polar residues" evidence="14">
    <location>
        <begin position="259"/>
        <end position="298"/>
    </location>
</feature>
<evidence type="ECO:0000256" key="2">
    <source>
        <dbReference type="ARBA" id="ARBA00022481"/>
    </source>
</evidence>
<comment type="function">
    <text evidence="11">Appears to play a role in the switch from cap-dependent to IRES-mediated translation during mitosis, apoptosis and viral infection. Cleaved by some caspases and viral proteases.</text>
</comment>
<dbReference type="SMART" id="SM00544">
    <property type="entry name" value="MA3"/>
    <property type="match status" value="1"/>
</dbReference>
<evidence type="ECO:0000256" key="10">
    <source>
        <dbReference type="ARBA" id="ARBA00022990"/>
    </source>
</evidence>
<dbReference type="Pfam" id="PF02847">
    <property type="entry name" value="MA3"/>
    <property type="match status" value="1"/>
</dbReference>
<dbReference type="Pfam" id="PF02854">
    <property type="entry name" value="MIF4G"/>
    <property type="match status" value="1"/>
</dbReference>
<feature type="region of interest" description="Disordered" evidence="14">
    <location>
        <begin position="349"/>
        <end position="394"/>
    </location>
</feature>
<dbReference type="SUPFAM" id="SSF48371">
    <property type="entry name" value="ARM repeat"/>
    <property type="match status" value="3"/>
</dbReference>
<dbReference type="OrthoDB" id="514777at2759"/>
<dbReference type="PANTHER" id="PTHR23253:SF9">
    <property type="entry name" value="EUKARYOTIC TRANSLATION INITIATION FACTOR 4 GAMMA 2"/>
    <property type="match status" value="1"/>
</dbReference>
<evidence type="ECO:0000256" key="3">
    <source>
        <dbReference type="ARBA" id="ARBA00022491"/>
    </source>
</evidence>
<dbReference type="InterPro" id="IPR016024">
    <property type="entry name" value="ARM-type_fold"/>
</dbReference>
<feature type="region of interest" description="Disordered" evidence="14">
    <location>
        <begin position="249"/>
        <end position="327"/>
    </location>
</feature>
<evidence type="ECO:0000256" key="4">
    <source>
        <dbReference type="ARBA" id="ARBA00022499"/>
    </source>
</evidence>
<feature type="domain" description="W2" evidence="15">
    <location>
        <begin position="564"/>
        <end position="755"/>
    </location>
</feature>
<proteinExistence type="evidence at transcript level"/>
<keyword evidence="3" id="KW-0678">Repressor</keyword>
<evidence type="ECO:0000256" key="1">
    <source>
        <dbReference type="ARBA" id="ARBA00005775"/>
    </source>
</evidence>